<dbReference type="InterPro" id="IPR000086">
    <property type="entry name" value="NUDIX_hydrolase_dom"/>
</dbReference>
<feature type="domain" description="Nudix hydrolase" evidence="2">
    <location>
        <begin position="44"/>
        <end position="182"/>
    </location>
</feature>
<reference evidence="3" key="1">
    <citation type="submission" date="2021-02" db="EMBL/GenBank/DDBJ databases">
        <title>Natrosporangium hydrolyticum gen. nov., sp. nov, a haloalkaliphilic actinobacterium from a soda solonchak soil.</title>
        <authorList>
            <person name="Sorokin D.Y."/>
            <person name="Khijniak T.V."/>
            <person name="Zakharycheva A.P."/>
            <person name="Boueva O.V."/>
            <person name="Ariskina E.V."/>
            <person name="Hahnke R.L."/>
            <person name="Bunk B."/>
            <person name="Sproer C."/>
            <person name="Schumann P."/>
            <person name="Evtushenko L.I."/>
            <person name="Kublanov I.V."/>
        </authorList>
    </citation>
    <scope>NUCLEOTIDE SEQUENCE</scope>
    <source>
        <strain evidence="3">DSM 106523</strain>
    </source>
</reference>
<protein>
    <submittedName>
        <fullName evidence="3">NUDIX domain-containing protein</fullName>
    </submittedName>
</protein>
<dbReference type="Proteomes" id="UP000662857">
    <property type="component" value="Chromosome"/>
</dbReference>
<dbReference type="PROSITE" id="PS51462">
    <property type="entry name" value="NUDIX"/>
    <property type="match status" value="1"/>
</dbReference>
<dbReference type="SUPFAM" id="SSF55811">
    <property type="entry name" value="Nudix"/>
    <property type="match status" value="1"/>
</dbReference>
<evidence type="ECO:0000313" key="4">
    <source>
        <dbReference type="Proteomes" id="UP000662857"/>
    </source>
</evidence>
<name>A0A895YPX0_9ACTN</name>
<dbReference type="PANTHER" id="PTHR43736:SF1">
    <property type="entry name" value="DIHYDRONEOPTERIN TRIPHOSPHATE DIPHOSPHATASE"/>
    <property type="match status" value="1"/>
</dbReference>
<dbReference type="Pfam" id="PF00293">
    <property type="entry name" value="NUDIX"/>
    <property type="match status" value="1"/>
</dbReference>
<evidence type="ECO:0000259" key="2">
    <source>
        <dbReference type="PROSITE" id="PS51462"/>
    </source>
</evidence>
<dbReference type="RefSeq" id="WP_239678361.1">
    <property type="nucleotide sequence ID" value="NZ_CP070499.1"/>
</dbReference>
<gene>
    <name evidence="3" type="ORF">JQS43_07620</name>
</gene>
<dbReference type="Gene3D" id="3.90.79.10">
    <property type="entry name" value="Nucleoside Triphosphate Pyrophosphohydrolase"/>
    <property type="match status" value="1"/>
</dbReference>
<keyword evidence="4" id="KW-1185">Reference proteome</keyword>
<organism evidence="3 4">
    <name type="scientific">Natronosporangium hydrolyticum</name>
    <dbReference type="NCBI Taxonomy" id="2811111"/>
    <lineage>
        <taxon>Bacteria</taxon>
        <taxon>Bacillati</taxon>
        <taxon>Actinomycetota</taxon>
        <taxon>Actinomycetes</taxon>
        <taxon>Micromonosporales</taxon>
        <taxon>Micromonosporaceae</taxon>
        <taxon>Natronosporangium</taxon>
    </lineage>
</organism>
<dbReference type="KEGG" id="nhy:JQS43_07620"/>
<dbReference type="InterPro" id="IPR015797">
    <property type="entry name" value="NUDIX_hydrolase-like_dom_sf"/>
</dbReference>
<evidence type="ECO:0000256" key="1">
    <source>
        <dbReference type="ARBA" id="ARBA00005582"/>
    </source>
</evidence>
<dbReference type="CDD" id="cd03674">
    <property type="entry name" value="NUDIX_Hydrolase"/>
    <property type="match status" value="1"/>
</dbReference>
<accession>A0A895YPX0</accession>
<dbReference type="PANTHER" id="PTHR43736">
    <property type="entry name" value="ADP-RIBOSE PYROPHOSPHATASE"/>
    <property type="match status" value="1"/>
</dbReference>
<comment type="similarity">
    <text evidence="1">Belongs to the Nudix hydrolase family.</text>
</comment>
<evidence type="ECO:0000313" key="3">
    <source>
        <dbReference type="EMBL" id="QSB16160.1"/>
    </source>
</evidence>
<sequence>MTEAHVRSTLDAYLDRHPADEARLEPLRQLLDSGADLTSRVEFRGHATAGAVLTDPIGRILQVHHLALSRWLLPGGHLEAADGSLSAAALRELVEETGIDPNSVCLISDVPVDIDIHFIPSSQAKGEPGHQHIDFRFRFHTFGDVGLLQSEEITAVAWRRPADLAATGPDLARLLVRCADHGGGGCAGQPPAG</sequence>
<dbReference type="EMBL" id="CP070499">
    <property type="protein sequence ID" value="QSB16160.1"/>
    <property type="molecule type" value="Genomic_DNA"/>
</dbReference>
<dbReference type="AlphaFoldDB" id="A0A895YPX0"/>
<proteinExistence type="inferred from homology"/>